<protein>
    <submittedName>
        <fullName evidence="1">Uncharacterized protein</fullName>
    </submittedName>
</protein>
<dbReference type="Proteomes" id="UP000320762">
    <property type="component" value="Unassembled WGS sequence"/>
</dbReference>
<evidence type="ECO:0000313" key="2">
    <source>
        <dbReference type="Proteomes" id="UP000320762"/>
    </source>
</evidence>
<keyword evidence="2" id="KW-1185">Reference proteome</keyword>
<dbReference type="EMBL" id="VDMD01000025">
    <property type="protein sequence ID" value="TRM59876.1"/>
    <property type="molecule type" value="Genomic_DNA"/>
</dbReference>
<name>A0A550C595_9AGAR</name>
<organism evidence="1 2">
    <name type="scientific">Schizophyllum amplum</name>
    <dbReference type="NCBI Taxonomy" id="97359"/>
    <lineage>
        <taxon>Eukaryota</taxon>
        <taxon>Fungi</taxon>
        <taxon>Dikarya</taxon>
        <taxon>Basidiomycota</taxon>
        <taxon>Agaricomycotina</taxon>
        <taxon>Agaricomycetes</taxon>
        <taxon>Agaricomycetidae</taxon>
        <taxon>Agaricales</taxon>
        <taxon>Schizophyllaceae</taxon>
        <taxon>Schizophyllum</taxon>
    </lineage>
</organism>
<dbReference type="AlphaFoldDB" id="A0A550C595"/>
<reference evidence="1 2" key="1">
    <citation type="journal article" date="2019" name="New Phytol.">
        <title>Comparative genomics reveals unique wood-decay strategies and fruiting body development in the Schizophyllaceae.</title>
        <authorList>
            <person name="Almasi E."/>
            <person name="Sahu N."/>
            <person name="Krizsan K."/>
            <person name="Balint B."/>
            <person name="Kovacs G.M."/>
            <person name="Kiss B."/>
            <person name="Cseklye J."/>
            <person name="Drula E."/>
            <person name="Henrissat B."/>
            <person name="Nagy I."/>
            <person name="Chovatia M."/>
            <person name="Adam C."/>
            <person name="LaButti K."/>
            <person name="Lipzen A."/>
            <person name="Riley R."/>
            <person name="Grigoriev I.V."/>
            <person name="Nagy L.G."/>
        </authorList>
    </citation>
    <scope>NUCLEOTIDE SEQUENCE [LARGE SCALE GENOMIC DNA]</scope>
    <source>
        <strain evidence="1 2">NL-1724</strain>
    </source>
</reference>
<comment type="caution">
    <text evidence="1">The sequence shown here is derived from an EMBL/GenBank/DDBJ whole genome shotgun (WGS) entry which is preliminary data.</text>
</comment>
<proteinExistence type="predicted"/>
<sequence length="219" mass="24735">MPATLSITSKNMLNAPLCLPDGTVAFTTSTEKHLFKGRGITAFQGQSHFAHTHAEINWKNKYFDINGEVLPHNRIMQKSGGLFSRRVEARREVIWPNLDVLIQPQDMDIREFVVELHYDNKEWTAKSPTTNVIIGRFRSRRERLLHDDENATLTIDVDLASPEAMFLILAFMYSETRRLDNVKTSDTAGAGVEVGGAIAGAFHRLKWHSGRKLQDATVC</sequence>
<dbReference type="OrthoDB" id="3031217at2759"/>
<gene>
    <name evidence="1" type="ORF">BD626DRAFT_572276</name>
</gene>
<evidence type="ECO:0000313" key="1">
    <source>
        <dbReference type="EMBL" id="TRM59876.1"/>
    </source>
</evidence>
<accession>A0A550C595</accession>